<organism evidence="2 3">
    <name type="scientific">Sporosarcina newyorkensis</name>
    <dbReference type="NCBI Taxonomy" id="759851"/>
    <lineage>
        <taxon>Bacteria</taxon>
        <taxon>Bacillati</taxon>
        <taxon>Bacillota</taxon>
        <taxon>Bacilli</taxon>
        <taxon>Bacillales</taxon>
        <taxon>Caryophanaceae</taxon>
        <taxon>Sporosarcina</taxon>
    </lineage>
</organism>
<dbReference type="RefSeq" id="WP_176132560.1">
    <property type="nucleotide sequence ID" value="NZ_FUYJ01000005.1"/>
</dbReference>
<keyword evidence="1" id="KW-0472">Membrane</keyword>
<evidence type="ECO:0000256" key="1">
    <source>
        <dbReference type="SAM" id="Phobius"/>
    </source>
</evidence>
<keyword evidence="3" id="KW-1185">Reference proteome</keyword>
<evidence type="ECO:0000313" key="2">
    <source>
        <dbReference type="EMBL" id="SKB01422.1"/>
    </source>
</evidence>
<feature type="transmembrane region" description="Helical" evidence="1">
    <location>
        <begin position="16"/>
        <end position="33"/>
    </location>
</feature>
<keyword evidence="1" id="KW-1133">Transmembrane helix</keyword>
<keyword evidence="1" id="KW-0812">Transmembrane</keyword>
<proteinExistence type="predicted"/>
<dbReference type="Proteomes" id="UP000190042">
    <property type="component" value="Unassembled WGS sequence"/>
</dbReference>
<protein>
    <submittedName>
        <fullName evidence="2">Uncharacterized protein</fullName>
    </submittedName>
</protein>
<gene>
    <name evidence="2" type="ORF">SAMN04244570_2720</name>
</gene>
<dbReference type="EMBL" id="FUYJ01000005">
    <property type="protein sequence ID" value="SKB01422.1"/>
    <property type="molecule type" value="Genomic_DNA"/>
</dbReference>
<dbReference type="AlphaFoldDB" id="A0A1T4YHW5"/>
<sequence>MEIYYLQGWALFAEKILQVGMLLFIIWNVKLLILEKNTSTKGEGVNGNE</sequence>
<accession>A0A1T4YHW5</accession>
<name>A0A1T4YHW5_9BACL</name>
<evidence type="ECO:0000313" key="3">
    <source>
        <dbReference type="Proteomes" id="UP000190042"/>
    </source>
</evidence>
<reference evidence="3" key="1">
    <citation type="submission" date="2017-02" db="EMBL/GenBank/DDBJ databases">
        <authorList>
            <person name="Varghese N."/>
            <person name="Submissions S."/>
        </authorList>
    </citation>
    <scope>NUCLEOTIDE SEQUENCE [LARGE SCALE GENOMIC DNA]</scope>
    <source>
        <strain evidence="3">DSM 23966</strain>
    </source>
</reference>